<gene>
    <name evidence="7" type="ORF">SPHA_70182</name>
</gene>
<evidence type="ECO:0000256" key="2">
    <source>
        <dbReference type="ARBA" id="ARBA00023157"/>
    </source>
</evidence>
<name>A0A812E8B1_ACAPH</name>
<dbReference type="OrthoDB" id="6160890at2759"/>
<comment type="caution">
    <text evidence="7">The sequence shown here is derived from an EMBL/GenBank/DDBJ whole genome shotgun (WGS) entry which is preliminary data.</text>
</comment>
<accession>A0A812E8B1</accession>
<dbReference type="InterPro" id="IPR035914">
    <property type="entry name" value="Sperma_CUB_dom_sf"/>
</dbReference>
<dbReference type="AlphaFoldDB" id="A0A812E8B1"/>
<dbReference type="PANTHER" id="PTHR24251:SF30">
    <property type="entry name" value="MEMBRANE FRIZZLED-RELATED PROTEIN"/>
    <property type="match status" value="1"/>
</dbReference>
<dbReference type="InterPro" id="IPR000859">
    <property type="entry name" value="CUB_dom"/>
</dbReference>
<dbReference type="SUPFAM" id="SSF49854">
    <property type="entry name" value="Spermadhesin, CUB domain"/>
    <property type="match status" value="1"/>
</dbReference>
<evidence type="ECO:0000256" key="3">
    <source>
        <dbReference type="PROSITE-ProRule" id="PRU00059"/>
    </source>
</evidence>
<keyword evidence="2" id="KW-1015">Disulfide bond</keyword>
<evidence type="ECO:0000256" key="4">
    <source>
        <dbReference type="SAM" id="MobiDB-lite"/>
    </source>
</evidence>
<protein>
    <submittedName>
        <fullName evidence="7">NRP2</fullName>
    </submittedName>
</protein>
<dbReference type="EMBL" id="CAHIKZ030005136">
    <property type="protein sequence ID" value="CAE1319959.1"/>
    <property type="molecule type" value="Genomic_DNA"/>
</dbReference>
<feature type="domain" description="CUB" evidence="6">
    <location>
        <begin position="50"/>
        <end position="163"/>
    </location>
</feature>
<feature type="chain" id="PRO_5032831865" evidence="5">
    <location>
        <begin position="24"/>
        <end position="192"/>
    </location>
</feature>
<dbReference type="SMART" id="SM00042">
    <property type="entry name" value="CUB"/>
    <property type="match status" value="1"/>
</dbReference>
<dbReference type="Gene3D" id="2.60.120.290">
    <property type="entry name" value="Spermadhesin, CUB domain"/>
    <property type="match status" value="1"/>
</dbReference>
<dbReference type="PROSITE" id="PS01180">
    <property type="entry name" value="CUB"/>
    <property type="match status" value="1"/>
</dbReference>
<dbReference type="Proteomes" id="UP000597762">
    <property type="component" value="Unassembled WGS sequence"/>
</dbReference>
<feature type="signal peptide" evidence="5">
    <location>
        <begin position="1"/>
        <end position="23"/>
    </location>
</feature>
<keyword evidence="8" id="KW-1185">Reference proteome</keyword>
<dbReference type="Pfam" id="PF00431">
    <property type="entry name" value="CUB"/>
    <property type="match status" value="1"/>
</dbReference>
<sequence length="192" mass="22067">MTSRWLEETCFFVLFCFCRCTDSKLFSCHWVPFLLSWFDARQNGTPINSCNQTRINSPGFLSSPGYPRAYAGHTNCFYHLKAPSDNKIKLEFLVFDIQSNTHCRYNYLQIFDGPDMSYPHSEKHCGNQDLGFYYSTAPEILIRFVSTSSYYSGAGFHVRFSFHTSFTTDHSNQSGSDDIIEPMDGKLKNQSS</sequence>
<evidence type="ECO:0000256" key="5">
    <source>
        <dbReference type="SAM" id="SignalP"/>
    </source>
</evidence>
<evidence type="ECO:0000313" key="7">
    <source>
        <dbReference type="EMBL" id="CAE1319959.1"/>
    </source>
</evidence>
<comment type="caution">
    <text evidence="3">Lacks conserved residue(s) required for the propagation of feature annotation.</text>
</comment>
<dbReference type="FunFam" id="2.60.120.290:FF:000013">
    <property type="entry name" value="Membrane frizzled-related protein"/>
    <property type="match status" value="1"/>
</dbReference>
<organism evidence="7 8">
    <name type="scientific">Acanthosepion pharaonis</name>
    <name type="common">Pharaoh cuttlefish</name>
    <name type="synonym">Sepia pharaonis</name>
    <dbReference type="NCBI Taxonomy" id="158019"/>
    <lineage>
        <taxon>Eukaryota</taxon>
        <taxon>Metazoa</taxon>
        <taxon>Spiralia</taxon>
        <taxon>Lophotrochozoa</taxon>
        <taxon>Mollusca</taxon>
        <taxon>Cephalopoda</taxon>
        <taxon>Coleoidea</taxon>
        <taxon>Decapodiformes</taxon>
        <taxon>Sepiida</taxon>
        <taxon>Sepiina</taxon>
        <taxon>Sepiidae</taxon>
        <taxon>Acanthosepion</taxon>
    </lineage>
</organism>
<feature type="region of interest" description="Disordered" evidence="4">
    <location>
        <begin position="168"/>
        <end position="192"/>
    </location>
</feature>
<evidence type="ECO:0000259" key="6">
    <source>
        <dbReference type="PROSITE" id="PS01180"/>
    </source>
</evidence>
<proteinExistence type="predicted"/>
<keyword evidence="1" id="KW-0677">Repeat</keyword>
<evidence type="ECO:0000313" key="8">
    <source>
        <dbReference type="Proteomes" id="UP000597762"/>
    </source>
</evidence>
<dbReference type="PANTHER" id="PTHR24251">
    <property type="entry name" value="OVOCHYMASE-RELATED"/>
    <property type="match status" value="1"/>
</dbReference>
<dbReference type="CDD" id="cd00041">
    <property type="entry name" value="CUB"/>
    <property type="match status" value="1"/>
</dbReference>
<reference evidence="7" key="1">
    <citation type="submission" date="2021-01" db="EMBL/GenBank/DDBJ databases">
        <authorList>
            <person name="Li R."/>
            <person name="Bekaert M."/>
        </authorList>
    </citation>
    <scope>NUCLEOTIDE SEQUENCE</scope>
    <source>
        <strain evidence="7">Farmed</strain>
    </source>
</reference>
<keyword evidence="5" id="KW-0732">Signal</keyword>
<evidence type="ECO:0000256" key="1">
    <source>
        <dbReference type="ARBA" id="ARBA00022737"/>
    </source>
</evidence>
<feature type="compositionally biased region" description="Basic and acidic residues" evidence="4">
    <location>
        <begin position="183"/>
        <end position="192"/>
    </location>
</feature>